<dbReference type="InterPro" id="IPR016161">
    <property type="entry name" value="Ald_DH/histidinol_DH"/>
</dbReference>
<dbReference type="Gene3D" id="3.40.309.10">
    <property type="entry name" value="Aldehyde Dehydrogenase, Chain A, domain 2"/>
    <property type="match status" value="1"/>
</dbReference>
<proteinExistence type="inferred from homology"/>
<dbReference type="CDD" id="cd07103">
    <property type="entry name" value="ALDH_F5_SSADH_GabD"/>
    <property type="match status" value="1"/>
</dbReference>
<organism evidence="4 5">
    <name type="scientific">Bogoriella caseilytica</name>
    <dbReference type="NCBI Taxonomy" id="56055"/>
    <lineage>
        <taxon>Bacteria</taxon>
        <taxon>Bacillati</taxon>
        <taxon>Actinomycetota</taxon>
        <taxon>Actinomycetes</taxon>
        <taxon>Micrococcales</taxon>
        <taxon>Bogoriellaceae</taxon>
        <taxon>Bogoriella</taxon>
    </lineage>
</organism>
<accession>A0A3N2BBC0</accession>
<gene>
    <name evidence="4" type="ORF">EDD31_0921</name>
</gene>
<keyword evidence="2" id="KW-0560">Oxidoreductase</keyword>
<dbReference type="InterPro" id="IPR050740">
    <property type="entry name" value="Aldehyde_DH_Superfamily"/>
</dbReference>
<keyword evidence="5" id="KW-1185">Reference proteome</keyword>
<dbReference type="PANTHER" id="PTHR43353">
    <property type="entry name" value="SUCCINATE-SEMIALDEHYDE DEHYDROGENASE, MITOCHONDRIAL"/>
    <property type="match status" value="1"/>
</dbReference>
<dbReference type="Proteomes" id="UP000280668">
    <property type="component" value="Unassembled WGS sequence"/>
</dbReference>
<evidence type="ECO:0000313" key="5">
    <source>
        <dbReference type="Proteomes" id="UP000280668"/>
    </source>
</evidence>
<dbReference type="Gene3D" id="3.40.605.10">
    <property type="entry name" value="Aldehyde Dehydrogenase, Chain A, domain 1"/>
    <property type="match status" value="1"/>
</dbReference>
<dbReference type="FunFam" id="3.40.605.10:FF:000007">
    <property type="entry name" value="NAD/NADP-dependent betaine aldehyde dehydrogenase"/>
    <property type="match status" value="1"/>
</dbReference>
<dbReference type="AlphaFoldDB" id="A0A3N2BBC0"/>
<dbReference type="OrthoDB" id="6882680at2"/>
<reference evidence="4 5" key="1">
    <citation type="submission" date="2018-11" db="EMBL/GenBank/DDBJ databases">
        <title>Sequencing the genomes of 1000 actinobacteria strains.</title>
        <authorList>
            <person name="Klenk H.-P."/>
        </authorList>
    </citation>
    <scope>NUCLEOTIDE SEQUENCE [LARGE SCALE GENOMIC DNA]</scope>
    <source>
        <strain evidence="4 5">DSM 11294</strain>
    </source>
</reference>
<name>A0A3N2BBC0_9MICO</name>
<evidence type="ECO:0000256" key="2">
    <source>
        <dbReference type="ARBA" id="ARBA00023002"/>
    </source>
</evidence>
<evidence type="ECO:0000256" key="1">
    <source>
        <dbReference type="ARBA" id="ARBA00009986"/>
    </source>
</evidence>
<dbReference type="InterPro" id="IPR016163">
    <property type="entry name" value="Ald_DH_C"/>
</dbReference>
<dbReference type="SUPFAM" id="SSF53720">
    <property type="entry name" value="ALDH-like"/>
    <property type="match status" value="1"/>
</dbReference>
<dbReference type="RefSeq" id="WP_123303113.1">
    <property type="nucleotide sequence ID" value="NZ_RKHK01000001.1"/>
</dbReference>
<dbReference type="InterPro" id="IPR016162">
    <property type="entry name" value="Ald_DH_N"/>
</dbReference>
<sequence>MSYDPAAILEGVPTGLFIGGQWRAAAGGATFAVTDPATGMEVAAVADAAPDDGMAALSAAAGAQAAWAATSPRERAELLRTAFEATIAQRERLATIMALEMGKPVAEAAGEVTYAAEFLRWFAEEASRVSGRFQQAPEGTLRILVSKRAVGPCLFITPWNFPLAMATRKIAPALAAGCTVVLKPAEATPLTSLAFAQILAEAGLPDGVVNVIPTSDAQPVTGPIIQDRRLRKLSFTGSTAVGKALLGEASQNVLRTSMELGGCAPFLVFEDADLDVALQAARAAKLRNIGEACTAANSFYVHESLAEEFAERLAAEFAALTVGPGLEPASEIGPIISEQQRERIVDLVHGATDDGARVLTGGEPIAGPGYFYPPTVLAEVAPGSEIMREEVFGPVAPVTTFREEDEVIALANASEMGLAGYVITRDLERVLRLTERLEVGMLGVNVGVLSNAAAPFGGVKHSGLGREGGAEGIEEFLETVYTALPA</sequence>
<dbReference type="InterPro" id="IPR015590">
    <property type="entry name" value="Aldehyde_DH_dom"/>
</dbReference>
<protein>
    <submittedName>
        <fullName evidence="4">Succinate semialdehyde dehydrogenase</fullName>
    </submittedName>
</protein>
<dbReference type="Pfam" id="PF00171">
    <property type="entry name" value="Aldedh"/>
    <property type="match status" value="1"/>
</dbReference>
<feature type="domain" description="Aldehyde dehydrogenase" evidence="3">
    <location>
        <begin position="22"/>
        <end position="479"/>
    </location>
</feature>
<evidence type="ECO:0000259" key="3">
    <source>
        <dbReference type="Pfam" id="PF00171"/>
    </source>
</evidence>
<dbReference type="FunFam" id="3.40.309.10:FF:000004">
    <property type="entry name" value="Succinate-semialdehyde dehydrogenase I"/>
    <property type="match status" value="1"/>
</dbReference>
<dbReference type="GO" id="GO:0009450">
    <property type="term" value="P:gamma-aminobutyric acid catabolic process"/>
    <property type="evidence" value="ECO:0007669"/>
    <property type="project" value="TreeGrafter"/>
</dbReference>
<comment type="caution">
    <text evidence="4">The sequence shown here is derived from an EMBL/GenBank/DDBJ whole genome shotgun (WGS) entry which is preliminary data.</text>
</comment>
<comment type="similarity">
    <text evidence="1">Belongs to the aldehyde dehydrogenase family.</text>
</comment>
<dbReference type="EMBL" id="RKHK01000001">
    <property type="protein sequence ID" value="ROR72566.1"/>
    <property type="molecule type" value="Genomic_DNA"/>
</dbReference>
<dbReference type="GO" id="GO:0004777">
    <property type="term" value="F:succinate-semialdehyde dehydrogenase (NAD+) activity"/>
    <property type="evidence" value="ECO:0007669"/>
    <property type="project" value="TreeGrafter"/>
</dbReference>
<evidence type="ECO:0000313" key="4">
    <source>
        <dbReference type="EMBL" id="ROR72566.1"/>
    </source>
</evidence>
<dbReference type="PANTHER" id="PTHR43353:SF5">
    <property type="entry name" value="SUCCINATE-SEMIALDEHYDE DEHYDROGENASE, MITOCHONDRIAL"/>
    <property type="match status" value="1"/>
</dbReference>